<proteinExistence type="predicted"/>
<name>A0A5R8ZL70_9ACTN</name>
<sequence length="277" mass="30935">MSALDEVFNEFVSDLRRVQDLLGLIKSFREFGSSSAPEEIQSQSIVWKEAVDLKEAAPGLRTDLPLLSGSMVLYMCGRFEYFVRQLVELMGDEIASNSADYMALPDSLRNELKRRTLEIFQTPKKYRYSQTEAEALLLDLARNLDGQAGAGPIVIQSKILAITELNMRPEVLAELFKRLGIKDLWRELGKQARLKILLHKQDDAECTKAAQAELDELMDLRNQIAHPTGGTAFPDPDQVVQMTRYLEALGRVLADHCHVYLSGFTAADDDTALGASA</sequence>
<dbReference type="InterPro" id="IPR041519">
    <property type="entry name" value="HEPN_RiboL-PSP"/>
</dbReference>
<gene>
    <name evidence="2" type="ORF">FED44_03585</name>
</gene>
<evidence type="ECO:0000313" key="2">
    <source>
        <dbReference type="EMBL" id="TLP66553.1"/>
    </source>
</evidence>
<dbReference type="Proteomes" id="UP000309033">
    <property type="component" value="Unassembled WGS sequence"/>
</dbReference>
<accession>A0A5R8ZL70</accession>
<organism evidence="2 3">
    <name type="scientific">Microbispora triticiradicis</name>
    <dbReference type="NCBI Taxonomy" id="2200763"/>
    <lineage>
        <taxon>Bacteria</taxon>
        <taxon>Bacillati</taxon>
        <taxon>Actinomycetota</taxon>
        <taxon>Actinomycetes</taxon>
        <taxon>Streptosporangiales</taxon>
        <taxon>Streptosporangiaceae</taxon>
        <taxon>Microbispora</taxon>
    </lineage>
</organism>
<feature type="domain" description="RiboL-PSP-HEPN" evidence="1">
    <location>
        <begin position="63"/>
        <end position="257"/>
    </location>
</feature>
<dbReference type="Pfam" id="PF18735">
    <property type="entry name" value="HEPN_RiboL-PSP"/>
    <property type="match status" value="1"/>
</dbReference>
<comment type="caution">
    <text evidence="2">The sequence shown here is derived from an EMBL/GenBank/DDBJ whole genome shotgun (WGS) entry which is preliminary data.</text>
</comment>
<dbReference type="AlphaFoldDB" id="A0A5R8ZL70"/>
<protein>
    <recommendedName>
        <fullName evidence="1">RiboL-PSP-HEPN domain-containing protein</fullName>
    </recommendedName>
</protein>
<evidence type="ECO:0000313" key="3">
    <source>
        <dbReference type="Proteomes" id="UP000309033"/>
    </source>
</evidence>
<evidence type="ECO:0000259" key="1">
    <source>
        <dbReference type="Pfam" id="PF18735"/>
    </source>
</evidence>
<reference evidence="2" key="1">
    <citation type="submission" date="2019-05" db="EMBL/GenBank/DDBJ databases">
        <title>Isolation, diversity and antifungal activity of Actinobacteria from wheat.</title>
        <authorList>
            <person name="Yu B."/>
        </authorList>
    </citation>
    <scope>NUCLEOTIDE SEQUENCE [LARGE SCALE GENOMIC DNA]</scope>
    <source>
        <strain evidence="2">NEAU-HEGS1-5</strain>
    </source>
</reference>
<keyword evidence="3" id="KW-1185">Reference proteome</keyword>
<dbReference type="OrthoDB" id="5197960at2"/>
<dbReference type="EMBL" id="VANP01000001">
    <property type="protein sequence ID" value="TLP66553.1"/>
    <property type="molecule type" value="Genomic_DNA"/>
</dbReference>